<keyword evidence="6" id="KW-0732">Signal</keyword>
<dbReference type="FunFam" id="3.80.10.10:FF:000275">
    <property type="entry name" value="Leucine-rich repeat receptor-like protein kinase"/>
    <property type="match status" value="1"/>
</dbReference>
<feature type="domain" description="Protein kinase" evidence="13">
    <location>
        <begin position="701"/>
        <end position="991"/>
    </location>
</feature>
<evidence type="ECO:0000313" key="14">
    <source>
        <dbReference type="EMBL" id="PHT42405.1"/>
    </source>
</evidence>
<dbReference type="GO" id="GO:0004672">
    <property type="term" value="F:protein kinase activity"/>
    <property type="evidence" value="ECO:0007669"/>
    <property type="project" value="InterPro"/>
</dbReference>
<evidence type="ECO:0000313" key="15">
    <source>
        <dbReference type="Proteomes" id="UP000224567"/>
    </source>
</evidence>
<dbReference type="Pfam" id="PF00560">
    <property type="entry name" value="LRR_1"/>
    <property type="match status" value="7"/>
</dbReference>
<dbReference type="Pfam" id="PF13855">
    <property type="entry name" value="LRR_8"/>
    <property type="match status" value="1"/>
</dbReference>
<dbReference type="PROSITE" id="PS50011">
    <property type="entry name" value="PROTEIN_KINASE_DOM"/>
    <property type="match status" value="1"/>
</dbReference>
<dbReference type="InterPro" id="IPR011009">
    <property type="entry name" value="Kinase-like_dom_sf"/>
</dbReference>
<keyword evidence="10" id="KW-0675">Receptor</keyword>
<protein>
    <recommendedName>
        <fullName evidence="13">Protein kinase domain-containing protein</fullName>
    </recommendedName>
</protein>
<evidence type="ECO:0000256" key="9">
    <source>
        <dbReference type="ARBA" id="ARBA00023136"/>
    </source>
</evidence>
<evidence type="ECO:0000256" key="8">
    <source>
        <dbReference type="ARBA" id="ARBA00022989"/>
    </source>
</evidence>
<reference evidence="15" key="2">
    <citation type="journal article" date="2017" name="J. Anim. Genet.">
        <title>Multiple reference genome sequences of hot pepper reveal the massive evolution of plant disease resistance genes by retroduplication.</title>
        <authorList>
            <person name="Kim S."/>
            <person name="Park J."/>
            <person name="Yeom S.-I."/>
            <person name="Kim Y.-M."/>
            <person name="Seo E."/>
            <person name="Kim K.-T."/>
            <person name="Kim M.-S."/>
            <person name="Lee J.M."/>
            <person name="Cheong K."/>
            <person name="Shin H.-S."/>
            <person name="Kim S.-B."/>
            <person name="Han K."/>
            <person name="Lee J."/>
            <person name="Park M."/>
            <person name="Lee H.-A."/>
            <person name="Lee H.-Y."/>
            <person name="Lee Y."/>
            <person name="Oh S."/>
            <person name="Lee J.H."/>
            <person name="Choi E."/>
            <person name="Choi E."/>
            <person name="Lee S.E."/>
            <person name="Jeon J."/>
            <person name="Kim H."/>
            <person name="Choi G."/>
            <person name="Song H."/>
            <person name="Lee J."/>
            <person name="Lee S.-C."/>
            <person name="Kwon J.-K."/>
            <person name="Lee H.-Y."/>
            <person name="Koo N."/>
            <person name="Hong Y."/>
            <person name="Kim R.W."/>
            <person name="Kang W.-H."/>
            <person name="Huh J.H."/>
            <person name="Kang B.-C."/>
            <person name="Yang T.-J."/>
            <person name="Lee Y.-H."/>
            <person name="Bennetzen J.L."/>
            <person name="Choi D."/>
        </authorList>
    </citation>
    <scope>NUCLEOTIDE SEQUENCE [LARGE SCALE GENOMIC DNA]</scope>
    <source>
        <strain evidence="15">cv. PBC81</strain>
    </source>
</reference>
<evidence type="ECO:0000256" key="10">
    <source>
        <dbReference type="ARBA" id="ARBA00023170"/>
    </source>
</evidence>
<evidence type="ECO:0000256" key="5">
    <source>
        <dbReference type="ARBA" id="ARBA00022692"/>
    </source>
</evidence>
<comment type="similarity">
    <text evidence="3">Belongs to the RLP family.</text>
</comment>
<evidence type="ECO:0000256" key="3">
    <source>
        <dbReference type="ARBA" id="ARBA00009592"/>
    </source>
</evidence>
<dbReference type="SUPFAM" id="SSF52047">
    <property type="entry name" value="RNI-like"/>
    <property type="match status" value="1"/>
</dbReference>
<dbReference type="PROSITE" id="PS00108">
    <property type="entry name" value="PROTEIN_KINASE_ST"/>
    <property type="match status" value="1"/>
</dbReference>
<evidence type="ECO:0000256" key="1">
    <source>
        <dbReference type="ARBA" id="ARBA00004479"/>
    </source>
</evidence>
<name>A0A2G2WAX9_CAPBA</name>
<dbReference type="FunFam" id="3.80.10.10:FF:000233">
    <property type="entry name" value="Leucine-rich repeat receptor-like protein kinase TDR"/>
    <property type="match status" value="1"/>
</dbReference>
<dbReference type="FunFam" id="1.10.510.10:FF:001306">
    <property type="entry name" value="Leucine-rich repeat receptor-like protein kinase TDR"/>
    <property type="match status" value="1"/>
</dbReference>
<evidence type="ECO:0000256" key="12">
    <source>
        <dbReference type="SAM" id="Phobius"/>
    </source>
</evidence>
<dbReference type="GO" id="GO:0050832">
    <property type="term" value="P:defense response to fungus"/>
    <property type="evidence" value="ECO:0007669"/>
    <property type="project" value="UniProtKB-ARBA"/>
</dbReference>
<dbReference type="GO" id="GO:0005524">
    <property type="term" value="F:ATP binding"/>
    <property type="evidence" value="ECO:0007669"/>
    <property type="project" value="InterPro"/>
</dbReference>
<dbReference type="OrthoDB" id="676979at2759"/>
<comment type="similarity">
    <text evidence="2">Belongs to the protein kinase superfamily. Ser/Thr protein kinase family.</text>
</comment>
<evidence type="ECO:0000256" key="6">
    <source>
        <dbReference type="ARBA" id="ARBA00022729"/>
    </source>
</evidence>
<dbReference type="InterPro" id="IPR008271">
    <property type="entry name" value="Ser/Thr_kinase_AS"/>
</dbReference>
<evidence type="ECO:0000256" key="2">
    <source>
        <dbReference type="ARBA" id="ARBA00008684"/>
    </source>
</evidence>
<dbReference type="InterPro" id="IPR013210">
    <property type="entry name" value="LRR_N_plant-typ"/>
</dbReference>
<dbReference type="Pfam" id="PF07714">
    <property type="entry name" value="PK_Tyr_Ser-Thr"/>
    <property type="match status" value="1"/>
</dbReference>
<dbReference type="InterPro" id="IPR001611">
    <property type="entry name" value="Leu-rich_rpt"/>
</dbReference>
<dbReference type="Proteomes" id="UP000224567">
    <property type="component" value="Unassembled WGS sequence"/>
</dbReference>
<organism evidence="14 15">
    <name type="scientific">Capsicum baccatum</name>
    <name type="common">Peruvian pepper</name>
    <dbReference type="NCBI Taxonomy" id="33114"/>
    <lineage>
        <taxon>Eukaryota</taxon>
        <taxon>Viridiplantae</taxon>
        <taxon>Streptophyta</taxon>
        <taxon>Embryophyta</taxon>
        <taxon>Tracheophyta</taxon>
        <taxon>Spermatophyta</taxon>
        <taxon>Magnoliopsida</taxon>
        <taxon>eudicotyledons</taxon>
        <taxon>Gunneridae</taxon>
        <taxon>Pentapetalae</taxon>
        <taxon>asterids</taxon>
        <taxon>lamiids</taxon>
        <taxon>Solanales</taxon>
        <taxon>Solanaceae</taxon>
        <taxon>Solanoideae</taxon>
        <taxon>Capsiceae</taxon>
        <taxon>Capsicum</taxon>
    </lineage>
</organism>
<evidence type="ECO:0000256" key="4">
    <source>
        <dbReference type="ARBA" id="ARBA00022614"/>
    </source>
</evidence>
<dbReference type="Gene3D" id="3.80.10.10">
    <property type="entry name" value="Ribonuclease Inhibitor"/>
    <property type="match status" value="5"/>
</dbReference>
<feature type="transmembrane region" description="Helical" evidence="12">
    <location>
        <begin position="680"/>
        <end position="704"/>
    </location>
</feature>
<dbReference type="SUPFAM" id="SSF56112">
    <property type="entry name" value="Protein kinase-like (PK-like)"/>
    <property type="match status" value="1"/>
</dbReference>
<dbReference type="Gene3D" id="3.30.200.20">
    <property type="entry name" value="Phosphorylase Kinase, domain 1"/>
    <property type="match status" value="1"/>
</dbReference>
<dbReference type="FunFam" id="3.80.10.10:FF:001319">
    <property type="entry name" value="Leucine-rich repeat receptor-like protein kinase TDR"/>
    <property type="match status" value="1"/>
</dbReference>
<evidence type="ECO:0000259" key="13">
    <source>
        <dbReference type="PROSITE" id="PS50011"/>
    </source>
</evidence>
<reference evidence="14 15" key="1">
    <citation type="journal article" date="2017" name="Genome Biol.">
        <title>New reference genome sequences of hot pepper reveal the massive evolution of plant disease-resistance genes by retroduplication.</title>
        <authorList>
            <person name="Kim S."/>
            <person name="Park J."/>
            <person name="Yeom S.I."/>
            <person name="Kim Y.M."/>
            <person name="Seo E."/>
            <person name="Kim K.T."/>
            <person name="Kim M.S."/>
            <person name="Lee J.M."/>
            <person name="Cheong K."/>
            <person name="Shin H.S."/>
            <person name="Kim S.B."/>
            <person name="Han K."/>
            <person name="Lee J."/>
            <person name="Park M."/>
            <person name="Lee H.A."/>
            <person name="Lee H.Y."/>
            <person name="Lee Y."/>
            <person name="Oh S."/>
            <person name="Lee J.H."/>
            <person name="Choi E."/>
            <person name="Choi E."/>
            <person name="Lee S.E."/>
            <person name="Jeon J."/>
            <person name="Kim H."/>
            <person name="Choi G."/>
            <person name="Song H."/>
            <person name="Lee J."/>
            <person name="Lee S.C."/>
            <person name="Kwon J.K."/>
            <person name="Lee H.Y."/>
            <person name="Koo N."/>
            <person name="Hong Y."/>
            <person name="Kim R.W."/>
            <person name="Kang W.H."/>
            <person name="Huh J.H."/>
            <person name="Kang B.C."/>
            <person name="Yang T.J."/>
            <person name="Lee Y.H."/>
            <person name="Bennetzen J.L."/>
            <person name="Choi D."/>
        </authorList>
    </citation>
    <scope>NUCLEOTIDE SEQUENCE [LARGE SCALE GENOMIC DNA]</scope>
    <source>
        <strain evidence="15">cv. PBC81</strain>
    </source>
</reference>
<accession>A0A2G2WAX9</accession>
<dbReference type="EMBL" id="MLFT02000007">
    <property type="protein sequence ID" value="PHT42405.1"/>
    <property type="molecule type" value="Genomic_DNA"/>
</dbReference>
<sequence>MCGITRTDKVRNETIRDRVGVTSVEDKIREGRLRGFRHVMRRGTDALVYRCERLALDGFKRVLAIDDPFTQALLSLKSEILDNSSSLSDWTLPSDDAKKIHACSWSGVKCNENGSMIIGLDLSVKKLGGVFSENQFSVFSELVELNLSYNSFSGELPVGIFKLSNLRSLDISRNNFSGYFPNGVSNLDSLVILDAFSNSFIGPLPKDASEIESLQVLNFAGSYFSGPIPSEYGSFKNLDYIHLAGNSLSGKIPPELGMLKTVTHMEIGYNSYEGNIPWEFGNLSKLQYLDIAGANLSGSIPKELSSLTNLESLFLFRNQLSGKIPWELGKIIALSSLDLSDNLLSGPIPESLSELKNLKLLSVMYNDLTGTVPEGIAKLPQLDTLLIWDNFFSGSLPKDLGKHSKLKYLDVSTNYLVGSIPPSICSGGVLERLILFSNKFTGELSPSLSNCSSLVRIRIEDNLFSGDISLNFGKSPDLSYVDMSRNRFSGGIPTDIALASNLEYFNVSNNPNLGGVISEKTLSLHLLQNFSASNCSISGDFPPFGPCKSLRVLELSMNNVSGIIPQSISNCQKLVSLDLADNNLSGQIPVELASLPGISVVDLSHNSFSGSIPAKFGSSSSLRLLNVSFNDLSGLIPFEKSFKSMDSSAFWGNPKLCGTPLRPCRGPNGLELGSRKTQKLAWVLITCGIVVLTITAAVFGVFYFRRRGQGQWKMVSFSGFPRFTANDVLRSFSSIEEATDMVPPLAGSDCKAVLPTGITVLVKKIEWRPERMNAMLDLITRMGNARHKNLTRLLGFCYNNHMAYLLCDYLPNGNLAERIRTKRDWATKYKIIIAIARGLCFLHHDCYPAIPHGDLKANNIVFDENMEPHLTEFGVKFLIRLNNGPSVARVGYEAGEIERAIKEELYRDIYYFGEIILEIITNGRLSNAATSLQNTSKEVLLREVLDENDVAPLSSVQEETKLVLEVASLCTRVRPSDRPSMEEALKLVSGLKKQG</sequence>
<dbReference type="PANTHER" id="PTHR48053:SF113">
    <property type="entry name" value="PROTEIN KINASE DOMAIN-CONTAINING PROTEIN"/>
    <property type="match status" value="1"/>
</dbReference>
<keyword evidence="9 12" id="KW-0472">Membrane</keyword>
<dbReference type="PANTHER" id="PTHR48053">
    <property type="entry name" value="LEUCINE RICH REPEAT FAMILY PROTEIN, EXPRESSED"/>
    <property type="match status" value="1"/>
</dbReference>
<dbReference type="Pfam" id="PF08263">
    <property type="entry name" value="LRRNT_2"/>
    <property type="match status" value="1"/>
</dbReference>
<dbReference type="Gene3D" id="1.10.510.10">
    <property type="entry name" value="Transferase(Phosphotransferase) domain 1"/>
    <property type="match status" value="1"/>
</dbReference>
<dbReference type="SMART" id="SM00220">
    <property type="entry name" value="S_TKc"/>
    <property type="match status" value="1"/>
</dbReference>
<dbReference type="GO" id="GO:0016020">
    <property type="term" value="C:membrane"/>
    <property type="evidence" value="ECO:0007669"/>
    <property type="project" value="UniProtKB-SubCell"/>
</dbReference>
<dbReference type="GO" id="GO:0009791">
    <property type="term" value="P:post-embryonic development"/>
    <property type="evidence" value="ECO:0007669"/>
    <property type="project" value="UniProtKB-ARBA"/>
</dbReference>
<comment type="caution">
    <text evidence="14">The sequence shown here is derived from an EMBL/GenBank/DDBJ whole genome shotgun (WGS) entry which is preliminary data.</text>
</comment>
<dbReference type="InterPro" id="IPR032675">
    <property type="entry name" value="LRR_dom_sf"/>
</dbReference>
<dbReference type="InterPro" id="IPR051716">
    <property type="entry name" value="Plant_RL_S/T_kinase"/>
</dbReference>
<evidence type="ECO:0000256" key="11">
    <source>
        <dbReference type="ARBA" id="ARBA00023180"/>
    </source>
</evidence>
<keyword evidence="15" id="KW-1185">Reference proteome</keyword>
<dbReference type="InterPro" id="IPR001245">
    <property type="entry name" value="Ser-Thr/Tyr_kinase_cat_dom"/>
</dbReference>
<dbReference type="AlphaFoldDB" id="A0A2G2WAX9"/>
<comment type="subcellular location">
    <subcellularLocation>
        <location evidence="1">Membrane</location>
        <topology evidence="1">Single-pass type I membrane protein</topology>
    </subcellularLocation>
</comment>
<evidence type="ECO:0000256" key="7">
    <source>
        <dbReference type="ARBA" id="ARBA00022737"/>
    </source>
</evidence>
<proteinExistence type="inferred from homology"/>
<keyword evidence="7" id="KW-0677">Repeat</keyword>
<dbReference type="InterPro" id="IPR000719">
    <property type="entry name" value="Prot_kinase_dom"/>
</dbReference>
<gene>
    <name evidence="14" type="ORF">CQW23_16430</name>
</gene>
<keyword evidence="4" id="KW-0433">Leucine-rich repeat</keyword>
<keyword evidence="8 12" id="KW-1133">Transmembrane helix</keyword>
<keyword evidence="5 12" id="KW-0812">Transmembrane</keyword>
<dbReference type="SUPFAM" id="SSF52058">
    <property type="entry name" value="L domain-like"/>
    <property type="match status" value="1"/>
</dbReference>
<keyword evidence="11" id="KW-0325">Glycoprotein</keyword>